<organism evidence="1">
    <name type="scientific">Sesamum angustifolium</name>
    <dbReference type="NCBI Taxonomy" id="2727405"/>
    <lineage>
        <taxon>Eukaryota</taxon>
        <taxon>Viridiplantae</taxon>
        <taxon>Streptophyta</taxon>
        <taxon>Embryophyta</taxon>
        <taxon>Tracheophyta</taxon>
        <taxon>Spermatophyta</taxon>
        <taxon>Magnoliopsida</taxon>
        <taxon>eudicotyledons</taxon>
        <taxon>Gunneridae</taxon>
        <taxon>Pentapetalae</taxon>
        <taxon>asterids</taxon>
        <taxon>lamiids</taxon>
        <taxon>Lamiales</taxon>
        <taxon>Pedaliaceae</taxon>
        <taxon>Sesamum</taxon>
    </lineage>
</organism>
<reference evidence="1" key="2">
    <citation type="journal article" date="2024" name="Plant">
        <title>Genomic evolution and insights into agronomic trait innovations of Sesamum species.</title>
        <authorList>
            <person name="Miao H."/>
            <person name="Wang L."/>
            <person name="Qu L."/>
            <person name="Liu H."/>
            <person name="Sun Y."/>
            <person name="Le M."/>
            <person name="Wang Q."/>
            <person name="Wei S."/>
            <person name="Zheng Y."/>
            <person name="Lin W."/>
            <person name="Duan Y."/>
            <person name="Cao H."/>
            <person name="Xiong S."/>
            <person name="Wang X."/>
            <person name="Wei L."/>
            <person name="Li C."/>
            <person name="Ma Q."/>
            <person name="Ju M."/>
            <person name="Zhao R."/>
            <person name="Li G."/>
            <person name="Mu C."/>
            <person name="Tian Q."/>
            <person name="Mei H."/>
            <person name="Zhang T."/>
            <person name="Gao T."/>
            <person name="Zhang H."/>
        </authorList>
    </citation>
    <scope>NUCLEOTIDE SEQUENCE</scope>
    <source>
        <strain evidence="1">G01</strain>
    </source>
</reference>
<gene>
    <name evidence="1" type="ORF">Sangu_3214500</name>
</gene>
<proteinExistence type="predicted"/>
<dbReference type="EMBL" id="JACGWK010000829">
    <property type="protein sequence ID" value="KAL0294612.1"/>
    <property type="molecule type" value="Genomic_DNA"/>
</dbReference>
<protein>
    <recommendedName>
        <fullName evidence="2">EF-hand domain-containing protein</fullName>
    </recommendedName>
</protein>
<sequence length="226" mass="25304">MPVLVHTFTTVVARYDYDESGLTDHFSNIVHAANQPLWTVCNQSQLGVVFELVDIKADGHISKRIMIRISQWANRILPSNHTLPGDYYNTKSLVKDLGLPVEKISCVVQALLEGGPTQGKGPRIAVLRYLPLTPHLQRLYSSGRLPSTWTLACPTIRIDEGSICHPSMSGAWKYLIGSIRFLQKNQRNIRGPLPQMVLRRTVSTVMLFKCPGCISRDSSLRHEDAT</sequence>
<dbReference type="AlphaFoldDB" id="A0AAW2JK22"/>
<name>A0AAW2JK22_9LAMI</name>
<accession>A0AAW2JK22</accession>
<reference evidence="1" key="1">
    <citation type="submission" date="2020-06" db="EMBL/GenBank/DDBJ databases">
        <authorList>
            <person name="Li T."/>
            <person name="Hu X."/>
            <person name="Zhang T."/>
            <person name="Song X."/>
            <person name="Zhang H."/>
            <person name="Dai N."/>
            <person name="Sheng W."/>
            <person name="Hou X."/>
            <person name="Wei L."/>
        </authorList>
    </citation>
    <scope>NUCLEOTIDE SEQUENCE</scope>
    <source>
        <strain evidence="1">G01</strain>
        <tissue evidence="1">Leaf</tissue>
    </source>
</reference>
<evidence type="ECO:0008006" key="2">
    <source>
        <dbReference type="Google" id="ProtNLM"/>
    </source>
</evidence>
<comment type="caution">
    <text evidence="1">The sequence shown here is derived from an EMBL/GenBank/DDBJ whole genome shotgun (WGS) entry which is preliminary data.</text>
</comment>
<evidence type="ECO:0000313" key="1">
    <source>
        <dbReference type="EMBL" id="KAL0294612.1"/>
    </source>
</evidence>